<dbReference type="Proteomes" id="UP000820818">
    <property type="component" value="Linkage Group LG9"/>
</dbReference>
<comment type="caution">
    <text evidence="1">The sequence shown here is derived from an EMBL/GenBank/DDBJ whole genome shotgun (WGS) entry which is preliminary data.</text>
</comment>
<name>A0AAD5PM75_9CRUS</name>
<evidence type="ECO:0000313" key="1">
    <source>
        <dbReference type="EMBL" id="KAI9552736.1"/>
    </source>
</evidence>
<sequence length="83" mass="8835">MGRTNNALGHTSLSIKSRIFSPNRHTTSSASSILVTLCLAAVIAAASARPRFLAIPIEDIQFISGPSPFNPAHHRVARQANSN</sequence>
<proteinExistence type="predicted"/>
<organism evidence="1 2">
    <name type="scientific">Daphnia sinensis</name>
    <dbReference type="NCBI Taxonomy" id="1820382"/>
    <lineage>
        <taxon>Eukaryota</taxon>
        <taxon>Metazoa</taxon>
        <taxon>Ecdysozoa</taxon>
        <taxon>Arthropoda</taxon>
        <taxon>Crustacea</taxon>
        <taxon>Branchiopoda</taxon>
        <taxon>Diplostraca</taxon>
        <taxon>Cladocera</taxon>
        <taxon>Anomopoda</taxon>
        <taxon>Daphniidae</taxon>
        <taxon>Daphnia</taxon>
        <taxon>Daphnia similis group</taxon>
    </lineage>
</organism>
<gene>
    <name evidence="1" type="ORF">GHT06_020616</name>
</gene>
<evidence type="ECO:0000313" key="2">
    <source>
        <dbReference type="Proteomes" id="UP000820818"/>
    </source>
</evidence>
<reference evidence="1 2" key="1">
    <citation type="submission" date="2022-05" db="EMBL/GenBank/DDBJ databases">
        <title>A multi-omics perspective on studying reproductive biology in Daphnia sinensis.</title>
        <authorList>
            <person name="Jia J."/>
        </authorList>
    </citation>
    <scope>NUCLEOTIDE SEQUENCE [LARGE SCALE GENOMIC DNA]</scope>
    <source>
        <strain evidence="1 2">WSL</strain>
    </source>
</reference>
<keyword evidence="2" id="KW-1185">Reference proteome</keyword>
<dbReference type="AlphaFoldDB" id="A0AAD5PM75"/>
<accession>A0AAD5PM75</accession>
<dbReference type="EMBL" id="WJBH02000009">
    <property type="protein sequence ID" value="KAI9552736.1"/>
    <property type="molecule type" value="Genomic_DNA"/>
</dbReference>
<protein>
    <submittedName>
        <fullName evidence="1">Uncharacterized protein</fullName>
    </submittedName>
</protein>